<keyword evidence="2" id="KW-1185">Reference proteome</keyword>
<protein>
    <submittedName>
        <fullName evidence="1">Uncharacterized protein</fullName>
    </submittedName>
</protein>
<reference evidence="2" key="2">
    <citation type="submission" date="2015-01" db="EMBL/GenBank/DDBJ databases">
        <title>Evolutionary Origins and Diversification of the Mycorrhizal Mutualists.</title>
        <authorList>
            <consortium name="DOE Joint Genome Institute"/>
            <consortium name="Mycorrhizal Genomics Consortium"/>
            <person name="Kohler A."/>
            <person name="Kuo A."/>
            <person name="Nagy L.G."/>
            <person name="Floudas D."/>
            <person name="Copeland A."/>
            <person name="Barry K.W."/>
            <person name="Cichocki N."/>
            <person name="Veneault-Fourrey C."/>
            <person name="LaButti K."/>
            <person name="Lindquist E.A."/>
            <person name="Lipzen A."/>
            <person name="Lundell T."/>
            <person name="Morin E."/>
            <person name="Murat C."/>
            <person name="Riley R."/>
            <person name="Ohm R."/>
            <person name="Sun H."/>
            <person name="Tunlid A."/>
            <person name="Henrissat B."/>
            <person name="Grigoriev I.V."/>
            <person name="Hibbett D.S."/>
            <person name="Martin F."/>
        </authorList>
    </citation>
    <scope>NUCLEOTIDE SEQUENCE [LARGE SCALE GENOMIC DNA]</scope>
    <source>
        <strain evidence="2">F 1598</strain>
    </source>
</reference>
<organism evidence="1 2">
    <name type="scientific">Piloderma croceum (strain F 1598)</name>
    <dbReference type="NCBI Taxonomy" id="765440"/>
    <lineage>
        <taxon>Eukaryota</taxon>
        <taxon>Fungi</taxon>
        <taxon>Dikarya</taxon>
        <taxon>Basidiomycota</taxon>
        <taxon>Agaricomycotina</taxon>
        <taxon>Agaricomycetes</taxon>
        <taxon>Agaricomycetidae</taxon>
        <taxon>Atheliales</taxon>
        <taxon>Atheliaceae</taxon>
        <taxon>Piloderma</taxon>
    </lineage>
</organism>
<dbReference type="Proteomes" id="UP000054166">
    <property type="component" value="Unassembled WGS sequence"/>
</dbReference>
<dbReference type="HOGENOM" id="CLU_2360473_0_0_1"/>
<proteinExistence type="predicted"/>
<accession>A0A0C3FPB9</accession>
<dbReference type="InParanoid" id="A0A0C3FPB9"/>
<reference evidence="1 2" key="1">
    <citation type="submission" date="2014-04" db="EMBL/GenBank/DDBJ databases">
        <authorList>
            <consortium name="DOE Joint Genome Institute"/>
            <person name="Kuo A."/>
            <person name="Tarkka M."/>
            <person name="Buscot F."/>
            <person name="Kohler A."/>
            <person name="Nagy L.G."/>
            <person name="Floudas D."/>
            <person name="Copeland A."/>
            <person name="Barry K.W."/>
            <person name="Cichocki N."/>
            <person name="Veneault-Fourrey C."/>
            <person name="LaButti K."/>
            <person name="Lindquist E.A."/>
            <person name="Lipzen A."/>
            <person name="Lundell T."/>
            <person name="Morin E."/>
            <person name="Murat C."/>
            <person name="Sun H."/>
            <person name="Tunlid A."/>
            <person name="Henrissat B."/>
            <person name="Grigoriev I.V."/>
            <person name="Hibbett D.S."/>
            <person name="Martin F."/>
            <person name="Nordberg H.P."/>
            <person name="Cantor M.N."/>
            <person name="Hua S.X."/>
        </authorList>
    </citation>
    <scope>NUCLEOTIDE SEQUENCE [LARGE SCALE GENOMIC DNA]</scope>
    <source>
        <strain evidence="1 2">F 1598</strain>
    </source>
</reference>
<gene>
    <name evidence="1" type="ORF">PILCRDRAFT_328297</name>
</gene>
<dbReference type="AlphaFoldDB" id="A0A0C3FPB9"/>
<evidence type="ECO:0000313" key="2">
    <source>
        <dbReference type="Proteomes" id="UP000054166"/>
    </source>
</evidence>
<dbReference type="EMBL" id="KN832983">
    <property type="protein sequence ID" value="KIM85870.1"/>
    <property type="molecule type" value="Genomic_DNA"/>
</dbReference>
<name>A0A0C3FPB9_PILCF</name>
<sequence length="96" mass="10814">MFPHSSLPSSVPLRPKEITNVDILALYLFFVADTRRTGCKCAIRPLKKARARIVSTGEPKPLCTSDNDNHYCLYKDDTGATRLIIRQLIFAARSTF</sequence>
<evidence type="ECO:0000313" key="1">
    <source>
        <dbReference type="EMBL" id="KIM85870.1"/>
    </source>
</evidence>